<evidence type="ECO:0008006" key="3">
    <source>
        <dbReference type="Google" id="ProtNLM"/>
    </source>
</evidence>
<evidence type="ECO:0000313" key="2">
    <source>
        <dbReference type="Proteomes" id="UP000762676"/>
    </source>
</evidence>
<gene>
    <name evidence="1" type="ORF">ElyMa_003022300</name>
</gene>
<name>A0AAV4IGW6_9GAST</name>
<accession>A0AAV4IGW6</accession>
<sequence length="182" mass="20292">MVLLGHIQARRFTLQKPGTSAACIMLDIDFTADIQAIKAGKVFATKTLTSDDKGITTSGICNGPTNELLLKFEARSFWYIAFRQIPHKGESVGQYRGLQFVPTEIFGETVGVSTQEIFYDPLPVYQMNIYDSYVCATKYQTPYSSVQPTAGDFSFHVNVTIFSVQSQGFYIKNDQFGPAEHC</sequence>
<protein>
    <recommendedName>
        <fullName evidence="3">CUB domain-containing protein</fullName>
    </recommendedName>
</protein>
<dbReference type="Gene3D" id="2.40.160.110">
    <property type="match status" value="1"/>
</dbReference>
<keyword evidence="2" id="KW-1185">Reference proteome</keyword>
<dbReference type="AlphaFoldDB" id="A0AAV4IGW6"/>
<evidence type="ECO:0000313" key="1">
    <source>
        <dbReference type="EMBL" id="GFS08818.1"/>
    </source>
</evidence>
<proteinExistence type="predicted"/>
<comment type="caution">
    <text evidence="1">The sequence shown here is derived from an EMBL/GenBank/DDBJ whole genome shotgun (WGS) entry which is preliminary data.</text>
</comment>
<dbReference type="EMBL" id="BMAT01006246">
    <property type="protein sequence ID" value="GFS08818.1"/>
    <property type="molecule type" value="Genomic_DNA"/>
</dbReference>
<dbReference type="Proteomes" id="UP000762676">
    <property type="component" value="Unassembled WGS sequence"/>
</dbReference>
<reference evidence="1 2" key="1">
    <citation type="journal article" date="2021" name="Elife">
        <title>Chloroplast acquisition without the gene transfer in kleptoplastic sea slugs, Plakobranchus ocellatus.</title>
        <authorList>
            <person name="Maeda T."/>
            <person name="Takahashi S."/>
            <person name="Yoshida T."/>
            <person name="Shimamura S."/>
            <person name="Takaki Y."/>
            <person name="Nagai Y."/>
            <person name="Toyoda A."/>
            <person name="Suzuki Y."/>
            <person name="Arimoto A."/>
            <person name="Ishii H."/>
            <person name="Satoh N."/>
            <person name="Nishiyama T."/>
            <person name="Hasebe M."/>
            <person name="Maruyama T."/>
            <person name="Minagawa J."/>
            <person name="Obokata J."/>
            <person name="Shigenobu S."/>
        </authorList>
    </citation>
    <scope>NUCLEOTIDE SEQUENCE [LARGE SCALE GENOMIC DNA]</scope>
</reference>
<organism evidence="1 2">
    <name type="scientific">Elysia marginata</name>
    <dbReference type="NCBI Taxonomy" id="1093978"/>
    <lineage>
        <taxon>Eukaryota</taxon>
        <taxon>Metazoa</taxon>
        <taxon>Spiralia</taxon>
        <taxon>Lophotrochozoa</taxon>
        <taxon>Mollusca</taxon>
        <taxon>Gastropoda</taxon>
        <taxon>Heterobranchia</taxon>
        <taxon>Euthyneura</taxon>
        <taxon>Panpulmonata</taxon>
        <taxon>Sacoglossa</taxon>
        <taxon>Placobranchoidea</taxon>
        <taxon>Plakobranchidae</taxon>
        <taxon>Elysia</taxon>
    </lineage>
</organism>